<keyword evidence="6" id="KW-0732">Signal</keyword>
<feature type="chain" id="PRO_5025496697" description="Kazal-like domain-containing protein" evidence="6">
    <location>
        <begin position="26"/>
        <end position="144"/>
    </location>
</feature>
<dbReference type="InterPro" id="IPR036058">
    <property type="entry name" value="Kazal_dom_sf"/>
</dbReference>
<dbReference type="PROSITE" id="PS51465">
    <property type="entry name" value="KAZAL_2"/>
    <property type="match status" value="1"/>
</dbReference>
<dbReference type="PANTHER" id="PTHR21312">
    <property type="entry name" value="SERINE PROTEASE INHIBITOR"/>
    <property type="match status" value="1"/>
</dbReference>
<reference evidence="8" key="1">
    <citation type="submission" date="2025-08" db="UniProtKB">
        <authorList>
            <consortium name="Ensembl"/>
        </authorList>
    </citation>
    <scope>IDENTIFICATION</scope>
</reference>
<organism evidence="8 9">
    <name type="scientific">Phasianus colchicus</name>
    <name type="common">Common pheasant</name>
    <dbReference type="NCBI Taxonomy" id="9054"/>
    <lineage>
        <taxon>Eukaryota</taxon>
        <taxon>Metazoa</taxon>
        <taxon>Chordata</taxon>
        <taxon>Craniata</taxon>
        <taxon>Vertebrata</taxon>
        <taxon>Euteleostomi</taxon>
        <taxon>Archelosauria</taxon>
        <taxon>Archosauria</taxon>
        <taxon>Dinosauria</taxon>
        <taxon>Saurischia</taxon>
        <taxon>Theropoda</taxon>
        <taxon>Coelurosauria</taxon>
        <taxon>Aves</taxon>
        <taxon>Neognathae</taxon>
        <taxon>Galloanserae</taxon>
        <taxon>Galliformes</taxon>
        <taxon>Phasianidae</taxon>
        <taxon>Phasianinae</taxon>
        <taxon>Phasianus</taxon>
    </lineage>
</organism>
<keyword evidence="5" id="KW-1015">Disulfide bond</keyword>
<evidence type="ECO:0000256" key="4">
    <source>
        <dbReference type="ARBA" id="ARBA00022900"/>
    </source>
</evidence>
<dbReference type="PRINTS" id="PR00290">
    <property type="entry name" value="KAZALINHBTR"/>
</dbReference>
<evidence type="ECO:0000256" key="5">
    <source>
        <dbReference type="ARBA" id="ARBA00023157"/>
    </source>
</evidence>
<dbReference type="Proteomes" id="UP000472261">
    <property type="component" value="Unplaced"/>
</dbReference>
<dbReference type="FunFam" id="3.30.60.30:FF:000031">
    <property type="entry name" value="Serine protease inhibitor Kazal-type 2"/>
    <property type="match status" value="1"/>
</dbReference>
<dbReference type="PROSITE" id="PS00282">
    <property type="entry name" value="KAZAL_1"/>
    <property type="match status" value="1"/>
</dbReference>
<evidence type="ECO:0000313" key="9">
    <source>
        <dbReference type="Proteomes" id="UP000472261"/>
    </source>
</evidence>
<keyword evidence="9" id="KW-1185">Reference proteome</keyword>
<protein>
    <recommendedName>
        <fullName evidence="7">Kazal-like domain-containing protein</fullName>
    </recommendedName>
</protein>
<feature type="signal peptide" evidence="6">
    <location>
        <begin position="1"/>
        <end position="25"/>
    </location>
</feature>
<keyword evidence="2" id="KW-0964">Secreted</keyword>
<name>A0A669QFC4_PHACC</name>
<dbReference type="PANTHER" id="PTHR21312:SF28">
    <property type="entry name" value="OVOINHIBITOR-RELATED"/>
    <property type="match status" value="1"/>
</dbReference>
<proteinExistence type="predicted"/>
<dbReference type="Gene3D" id="3.30.60.30">
    <property type="match status" value="1"/>
</dbReference>
<dbReference type="Ensembl" id="ENSPCLT00000016953.1">
    <property type="protein sequence ID" value="ENSPCLP00000012741.1"/>
    <property type="gene ID" value="ENSPCLG00000010487.1"/>
</dbReference>
<dbReference type="GO" id="GO:0005615">
    <property type="term" value="C:extracellular space"/>
    <property type="evidence" value="ECO:0007669"/>
    <property type="project" value="UniProtKB-ARBA"/>
</dbReference>
<dbReference type="InterPro" id="IPR002350">
    <property type="entry name" value="Kazal_dom"/>
</dbReference>
<evidence type="ECO:0000256" key="6">
    <source>
        <dbReference type="SAM" id="SignalP"/>
    </source>
</evidence>
<evidence type="ECO:0000259" key="7">
    <source>
        <dbReference type="PROSITE" id="PS51465"/>
    </source>
</evidence>
<dbReference type="SMART" id="SM00280">
    <property type="entry name" value="KAZAL"/>
    <property type="match status" value="1"/>
</dbReference>
<keyword evidence="4" id="KW-0722">Serine protease inhibitor</keyword>
<evidence type="ECO:0000256" key="3">
    <source>
        <dbReference type="ARBA" id="ARBA00022690"/>
    </source>
</evidence>
<evidence type="ECO:0000256" key="1">
    <source>
        <dbReference type="ARBA" id="ARBA00004613"/>
    </source>
</evidence>
<dbReference type="Pfam" id="PF00050">
    <property type="entry name" value="Kazal_1"/>
    <property type="match status" value="1"/>
</dbReference>
<reference evidence="8" key="2">
    <citation type="submission" date="2025-09" db="UniProtKB">
        <authorList>
            <consortium name="Ensembl"/>
        </authorList>
    </citation>
    <scope>IDENTIFICATION</scope>
</reference>
<sequence length="144" mass="16220">MAAKLTMRVLLLVVLTGLLLCPAAAASVPPACDKYSRLPGCPRDYNPVCGTDGKTYSNECVLCLSNRKKKMKKEWALFLVSEHPEKCKEELLAASEDMSEFICYTFLCESVLISTNQRLHFLPSKRYVPSSDQRSDSRPDRNRL</sequence>
<evidence type="ECO:0000256" key="2">
    <source>
        <dbReference type="ARBA" id="ARBA00022525"/>
    </source>
</evidence>
<evidence type="ECO:0000313" key="8">
    <source>
        <dbReference type="Ensembl" id="ENSPCLP00000012741.1"/>
    </source>
</evidence>
<comment type="subcellular location">
    <subcellularLocation>
        <location evidence="1">Secreted</location>
    </subcellularLocation>
</comment>
<dbReference type="InterPro" id="IPR001239">
    <property type="entry name" value="Prot_inh_Kazal-m"/>
</dbReference>
<dbReference type="AlphaFoldDB" id="A0A669QFC4"/>
<accession>A0A669QFC4</accession>
<keyword evidence="3" id="KW-0646">Protease inhibitor</keyword>
<dbReference type="GO" id="GO:0004867">
    <property type="term" value="F:serine-type endopeptidase inhibitor activity"/>
    <property type="evidence" value="ECO:0007669"/>
    <property type="project" value="UniProtKB-KW"/>
</dbReference>
<feature type="domain" description="Kazal-like" evidence="7">
    <location>
        <begin position="26"/>
        <end position="89"/>
    </location>
</feature>
<dbReference type="SUPFAM" id="SSF100895">
    <property type="entry name" value="Kazal-type serine protease inhibitors"/>
    <property type="match status" value="1"/>
</dbReference>